<comment type="caution">
    <text evidence="1">The sequence shown here is derived from an EMBL/GenBank/DDBJ whole genome shotgun (WGS) entry which is preliminary data.</text>
</comment>
<dbReference type="RefSeq" id="WP_095297695.1">
    <property type="nucleotide sequence ID" value="NZ_CADEPK010000136.1"/>
</dbReference>
<evidence type="ECO:0000313" key="2">
    <source>
        <dbReference type="Proteomes" id="UP001232245"/>
    </source>
</evidence>
<dbReference type="InterPro" id="IPR025619">
    <property type="entry name" value="YlzJ"/>
</dbReference>
<reference evidence="1 2" key="1">
    <citation type="submission" date="2023-07" db="EMBL/GenBank/DDBJ databases">
        <title>Genomic Encyclopedia of Type Strains, Phase IV (KMG-IV): sequencing the most valuable type-strain genomes for metagenomic binning, comparative biology and taxonomic classification.</title>
        <authorList>
            <person name="Goeker M."/>
        </authorList>
    </citation>
    <scope>NUCLEOTIDE SEQUENCE [LARGE SCALE GENOMIC DNA]</scope>
    <source>
        <strain evidence="1 2">DSM 17723</strain>
    </source>
</reference>
<keyword evidence="2" id="KW-1185">Reference proteome</keyword>
<name>A0ABT9Z5L3_9BACI</name>
<proteinExistence type="predicted"/>
<dbReference type="Pfam" id="PF14035">
    <property type="entry name" value="YlzJ"/>
    <property type="match status" value="1"/>
</dbReference>
<gene>
    <name evidence="1" type="ORF">J2S02_003895</name>
</gene>
<organism evidence="1 2">
    <name type="scientific">Metabacillus niabensis</name>
    <dbReference type="NCBI Taxonomy" id="324854"/>
    <lineage>
        <taxon>Bacteria</taxon>
        <taxon>Bacillati</taxon>
        <taxon>Bacillota</taxon>
        <taxon>Bacilli</taxon>
        <taxon>Bacillales</taxon>
        <taxon>Bacillaceae</taxon>
        <taxon>Metabacillus</taxon>
    </lineage>
</organism>
<accession>A0ABT9Z5L3</accession>
<dbReference type="EMBL" id="JAUSTZ010000010">
    <property type="protein sequence ID" value="MDQ0227548.1"/>
    <property type="molecule type" value="Genomic_DNA"/>
</dbReference>
<protein>
    <submittedName>
        <fullName evidence="1">Uncharacterized protein</fullName>
    </submittedName>
</protein>
<sequence length="72" mass="8450">MIYYTMMPEELMFPTHEDEYKKQTIIEKDGVQLLVQGTGTAEYEIVRILSSDPKYFLDQQYTPGQKIIMSHS</sequence>
<dbReference type="Proteomes" id="UP001232245">
    <property type="component" value="Unassembled WGS sequence"/>
</dbReference>
<evidence type="ECO:0000313" key="1">
    <source>
        <dbReference type="EMBL" id="MDQ0227548.1"/>
    </source>
</evidence>